<organism evidence="2 3">
    <name type="scientific">Candidatus Dojkabacteria bacterium</name>
    <dbReference type="NCBI Taxonomy" id="2099670"/>
    <lineage>
        <taxon>Bacteria</taxon>
        <taxon>Candidatus Dojkabacteria</taxon>
    </lineage>
</organism>
<proteinExistence type="predicted"/>
<keyword evidence="1" id="KW-0472">Membrane</keyword>
<sequence>MKTIDLVWILAVCCFVLLIWAISTTRIAKRPLKYFTVVNNSLLDKEFLVKKKHLRFLLLFDPHAAPLIKIYIKDENLLIKWRYWKDEEWNPIYNRMGYSILFEKGGLPIDFKKDQIFLIDIVREKSTRKKLTIRSRAKSISMIDPS</sequence>
<protein>
    <submittedName>
        <fullName evidence="2">Uncharacterized protein</fullName>
    </submittedName>
</protein>
<accession>A0A847D189</accession>
<dbReference type="AlphaFoldDB" id="A0A847D189"/>
<evidence type="ECO:0000256" key="1">
    <source>
        <dbReference type="SAM" id="Phobius"/>
    </source>
</evidence>
<gene>
    <name evidence="2" type="ORF">GX656_02855</name>
</gene>
<reference evidence="2 3" key="1">
    <citation type="journal article" date="2020" name="Biotechnol. Biofuels">
        <title>New insights from the biogas microbiome by comprehensive genome-resolved metagenomics of nearly 1600 species originating from multiple anaerobic digesters.</title>
        <authorList>
            <person name="Campanaro S."/>
            <person name="Treu L."/>
            <person name="Rodriguez-R L.M."/>
            <person name="Kovalovszki A."/>
            <person name="Ziels R.M."/>
            <person name="Maus I."/>
            <person name="Zhu X."/>
            <person name="Kougias P.G."/>
            <person name="Basile A."/>
            <person name="Luo G."/>
            <person name="Schluter A."/>
            <person name="Konstantinidis K.T."/>
            <person name="Angelidaki I."/>
        </authorList>
    </citation>
    <scope>NUCLEOTIDE SEQUENCE [LARGE SCALE GENOMIC DNA]</scope>
    <source>
        <strain evidence="2">AS06rmzACSIP_65</strain>
    </source>
</reference>
<dbReference type="Proteomes" id="UP000545876">
    <property type="component" value="Unassembled WGS sequence"/>
</dbReference>
<evidence type="ECO:0000313" key="2">
    <source>
        <dbReference type="EMBL" id="NLD25556.1"/>
    </source>
</evidence>
<feature type="transmembrane region" description="Helical" evidence="1">
    <location>
        <begin position="6"/>
        <end position="23"/>
    </location>
</feature>
<dbReference type="EMBL" id="JAAZBX010000010">
    <property type="protein sequence ID" value="NLD25556.1"/>
    <property type="molecule type" value="Genomic_DNA"/>
</dbReference>
<keyword evidence="1" id="KW-0812">Transmembrane</keyword>
<keyword evidence="1" id="KW-1133">Transmembrane helix</keyword>
<name>A0A847D189_9BACT</name>
<evidence type="ECO:0000313" key="3">
    <source>
        <dbReference type="Proteomes" id="UP000545876"/>
    </source>
</evidence>
<comment type="caution">
    <text evidence="2">The sequence shown here is derived from an EMBL/GenBank/DDBJ whole genome shotgun (WGS) entry which is preliminary data.</text>
</comment>